<evidence type="ECO:0008006" key="3">
    <source>
        <dbReference type="Google" id="ProtNLM"/>
    </source>
</evidence>
<gene>
    <name evidence="1" type="ORF">HRG_00527</name>
</gene>
<protein>
    <recommendedName>
        <fullName evidence="3">SnoaL-like domain-containing protein</fullName>
    </recommendedName>
</protein>
<keyword evidence="2" id="KW-1185">Reference proteome</keyword>
<dbReference type="GeneID" id="68349656"/>
<dbReference type="AlphaFoldDB" id="A0A9P8N6T9"/>
<dbReference type="RefSeq" id="XP_044725398.1">
    <property type="nucleotide sequence ID" value="XM_044858998.1"/>
</dbReference>
<proteinExistence type="predicted"/>
<name>A0A9P8N6T9_9HYPO</name>
<evidence type="ECO:0000313" key="2">
    <source>
        <dbReference type="Proteomes" id="UP000824596"/>
    </source>
</evidence>
<evidence type="ECO:0000313" key="1">
    <source>
        <dbReference type="EMBL" id="KAH0967885.1"/>
    </source>
</evidence>
<dbReference type="SUPFAM" id="SSF54427">
    <property type="entry name" value="NTF2-like"/>
    <property type="match status" value="1"/>
</dbReference>
<dbReference type="Gene3D" id="3.10.450.50">
    <property type="match status" value="1"/>
</dbReference>
<dbReference type="EMBL" id="JAIZPD010000001">
    <property type="protein sequence ID" value="KAH0967885.1"/>
    <property type="molecule type" value="Genomic_DNA"/>
</dbReference>
<dbReference type="InterPro" id="IPR032710">
    <property type="entry name" value="NTF2-like_dom_sf"/>
</dbReference>
<organism evidence="1 2">
    <name type="scientific">Hirsutella rhossiliensis</name>
    <dbReference type="NCBI Taxonomy" id="111463"/>
    <lineage>
        <taxon>Eukaryota</taxon>
        <taxon>Fungi</taxon>
        <taxon>Dikarya</taxon>
        <taxon>Ascomycota</taxon>
        <taxon>Pezizomycotina</taxon>
        <taxon>Sordariomycetes</taxon>
        <taxon>Hypocreomycetidae</taxon>
        <taxon>Hypocreales</taxon>
        <taxon>Ophiocordycipitaceae</taxon>
        <taxon>Hirsutella</taxon>
    </lineage>
</organism>
<reference evidence="1" key="1">
    <citation type="submission" date="2021-09" db="EMBL/GenBank/DDBJ databases">
        <title>A high-quality genome of the endoparasitic fungus Hirsutella rhossiliensis with a comparison of Hirsutella genomes reveals transposable elements contributing to genome size variation.</title>
        <authorList>
            <person name="Lin R."/>
            <person name="Jiao Y."/>
            <person name="Sun X."/>
            <person name="Ling J."/>
            <person name="Xie B."/>
            <person name="Cheng X."/>
        </authorList>
    </citation>
    <scope>NUCLEOTIDE SEQUENCE</scope>
    <source>
        <strain evidence="1">HR02</strain>
    </source>
</reference>
<comment type="caution">
    <text evidence="1">The sequence shown here is derived from an EMBL/GenBank/DDBJ whole genome shotgun (WGS) entry which is preliminary data.</text>
</comment>
<dbReference type="Proteomes" id="UP000824596">
    <property type="component" value="Unassembled WGS sequence"/>
</dbReference>
<sequence>MDSKRMQSARKFVEHYATHDNEMLHSLLADSLVFEISPSRSIDKLQAFDKAGFIEFKENMKRVMTGYPLNVIKYIESESSNMVVVWTTGRPQFREELKDYEEVTKEQWDYVGEFVFMLTMDETGEKITKVNEFIDSKATDLKLWPLVVRALGNLEKSKQASGA</sequence>
<dbReference type="OrthoDB" id="3758478at2759"/>
<accession>A0A9P8N6T9</accession>